<proteinExistence type="inferred from homology"/>
<evidence type="ECO:0000256" key="1">
    <source>
        <dbReference type="ARBA" id="ARBA00022679"/>
    </source>
</evidence>
<dbReference type="PANTHER" id="PTHR20275">
    <property type="entry name" value="NAD KINASE"/>
    <property type="match status" value="1"/>
</dbReference>
<evidence type="ECO:0000313" key="5">
    <source>
        <dbReference type="EMBL" id="CAB4820476.1"/>
    </source>
</evidence>
<reference evidence="5" key="1">
    <citation type="submission" date="2020-05" db="EMBL/GenBank/DDBJ databases">
        <authorList>
            <person name="Chiriac C."/>
            <person name="Salcher M."/>
            <person name="Ghai R."/>
            <person name="Kavagutti S V."/>
        </authorList>
    </citation>
    <scope>NUCLEOTIDE SEQUENCE</scope>
</reference>
<dbReference type="InterPro" id="IPR002504">
    <property type="entry name" value="NADK"/>
</dbReference>
<dbReference type="GO" id="GO:0019674">
    <property type="term" value="P:NAD+ metabolic process"/>
    <property type="evidence" value="ECO:0007669"/>
    <property type="project" value="InterPro"/>
</dbReference>
<dbReference type="InterPro" id="IPR017438">
    <property type="entry name" value="ATP-NAD_kinase_N"/>
</dbReference>
<evidence type="ECO:0000256" key="3">
    <source>
        <dbReference type="ARBA" id="ARBA00022857"/>
    </source>
</evidence>
<keyword evidence="4" id="KW-0520">NAD</keyword>
<dbReference type="Gene3D" id="3.40.50.10330">
    <property type="entry name" value="Probable inorganic polyphosphate/atp-NAD kinase, domain 1"/>
    <property type="match status" value="1"/>
</dbReference>
<dbReference type="HAMAP" id="MF_00361">
    <property type="entry name" value="NAD_kinase"/>
    <property type="match status" value="1"/>
</dbReference>
<keyword evidence="2" id="KW-0418">Kinase</keyword>
<dbReference type="EMBL" id="CAFAAQ010000202">
    <property type="protein sequence ID" value="CAB4820476.1"/>
    <property type="molecule type" value="Genomic_DNA"/>
</dbReference>
<protein>
    <submittedName>
        <fullName evidence="5">Unannotated protein</fullName>
    </submittedName>
</protein>
<evidence type="ECO:0000256" key="4">
    <source>
        <dbReference type="ARBA" id="ARBA00023027"/>
    </source>
</evidence>
<dbReference type="InterPro" id="IPR016064">
    <property type="entry name" value="NAD/diacylglycerol_kinase_sf"/>
</dbReference>
<keyword evidence="3" id="KW-0521">NADP</keyword>
<evidence type="ECO:0000256" key="2">
    <source>
        <dbReference type="ARBA" id="ARBA00022777"/>
    </source>
</evidence>
<name>A0A6J6ZL88_9ZZZZ</name>
<dbReference type="InterPro" id="IPR017437">
    <property type="entry name" value="ATP-NAD_kinase_PpnK-typ_C"/>
</dbReference>
<dbReference type="SUPFAM" id="SSF111331">
    <property type="entry name" value="NAD kinase/diacylglycerol kinase-like"/>
    <property type="match status" value="1"/>
</dbReference>
<dbReference type="PANTHER" id="PTHR20275:SF0">
    <property type="entry name" value="NAD KINASE"/>
    <property type="match status" value="1"/>
</dbReference>
<dbReference type="Pfam" id="PF20143">
    <property type="entry name" value="NAD_kinase_C"/>
    <property type="match status" value="1"/>
</dbReference>
<organism evidence="5">
    <name type="scientific">freshwater metagenome</name>
    <dbReference type="NCBI Taxonomy" id="449393"/>
    <lineage>
        <taxon>unclassified sequences</taxon>
        <taxon>metagenomes</taxon>
        <taxon>ecological metagenomes</taxon>
    </lineage>
</organism>
<dbReference type="GO" id="GO:0006741">
    <property type="term" value="P:NADP+ biosynthetic process"/>
    <property type="evidence" value="ECO:0007669"/>
    <property type="project" value="InterPro"/>
</dbReference>
<dbReference type="Gene3D" id="2.60.200.30">
    <property type="entry name" value="Probable inorganic polyphosphate/atp-NAD kinase, domain 2"/>
    <property type="match status" value="1"/>
</dbReference>
<accession>A0A6J6ZL88</accession>
<sequence>MSVFGLVMHRERAKALALDAIEWLGSRGHEVRLLAEDGVALGLPELGMPAEKIAIGADLILSFGGDGTMLRAVELATQEHVPVLGINLGQLGYLTEVEPAGLRMALKRFLSGSYTLEERLRVHVVTTRKNGGVEHHDALNEVVIEKSQMGRTVRLDVDLDGRPFTTYVCDGLILATPTGSTAYAFSVRGPIIDPRHRAILMAPVAAHMLFDRSLVLQPDCSITVRVSGDRSAGVSVDGRTGDPLLPGDSVVCTASADPAQFVTFGGQDFHSVLREKFGLTPP</sequence>
<dbReference type="AlphaFoldDB" id="A0A6J6ZL88"/>
<gene>
    <name evidence="5" type="ORF">UFOPK3046_01713</name>
</gene>
<dbReference type="GO" id="GO:0003951">
    <property type="term" value="F:NAD+ kinase activity"/>
    <property type="evidence" value="ECO:0007669"/>
    <property type="project" value="InterPro"/>
</dbReference>
<keyword evidence="1" id="KW-0808">Transferase</keyword>
<dbReference type="Pfam" id="PF01513">
    <property type="entry name" value="NAD_kinase"/>
    <property type="match status" value="1"/>
</dbReference>